<evidence type="ECO:0000313" key="4">
    <source>
        <dbReference type="EMBL" id="MCO1658759.1"/>
    </source>
</evidence>
<reference evidence="4" key="1">
    <citation type="submission" date="2021-04" db="EMBL/GenBank/DDBJ databases">
        <title>Pseudonocardia sp. nov., isolated from sandy soil of mangrove forest.</title>
        <authorList>
            <person name="Zan Z."/>
            <person name="Huang R."/>
            <person name="Liu W."/>
        </authorList>
    </citation>
    <scope>NUCLEOTIDE SEQUENCE</scope>
    <source>
        <strain evidence="4">S2-4</strain>
    </source>
</reference>
<proteinExistence type="predicted"/>
<dbReference type="PANTHER" id="PTHR33620">
    <property type="entry name" value="UREASE ACCESSORY PROTEIN F"/>
    <property type="match status" value="1"/>
</dbReference>
<gene>
    <name evidence="4" type="ORF">KDL28_27190</name>
</gene>
<evidence type="ECO:0000256" key="1">
    <source>
        <dbReference type="ARBA" id="ARBA00022988"/>
    </source>
</evidence>
<keyword evidence="1" id="KW-0996">Nickel insertion</keyword>
<keyword evidence="5" id="KW-1185">Reference proteome</keyword>
<dbReference type="PANTHER" id="PTHR33620:SF1">
    <property type="entry name" value="UREASE ACCESSORY PROTEIN F"/>
    <property type="match status" value="1"/>
</dbReference>
<accession>A0ABT1A7Q7</accession>
<protein>
    <submittedName>
        <fullName evidence="4">Urease accessory protein UreF</fullName>
    </submittedName>
</protein>
<dbReference type="InterPro" id="IPR038277">
    <property type="entry name" value="UreF_sf"/>
</dbReference>
<organism evidence="4 5">
    <name type="scientific">Pseudonocardia humida</name>
    <dbReference type="NCBI Taxonomy" id="2800819"/>
    <lineage>
        <taxon>Bacteria</taxon>
        <taxon>Bacillati</taxon>
        <taxon>Actinomycetota</taxon>
        <taxon>Actinomycetes</taxon>
        <taxon>Pseudonocardiales</taxon>
        <taxon>Pseudonocardiaceae</taxon>
        <taxon>Pseudonocardia</taxon>
    </lineage>
</organism>
<dbReference type="Proteomes" id="UP001165283">
    <property type="component" value="Unassembled WGS sequence"/>
</dbReference>
<evidence type="ECO:0000256" key="3">
    <source>
        <dbReference type="SAM" id="MobiDB-lite"/>
    </source>
</evidence>
<dbReference type="InterPro" id="IPR002639">
    <property type="entry name" value="UreF"/>
</dbReference>
<feature type="compositionally biased region" description="Basic and acidic residues" evidence="3">
    <location>
        <begin position="73"/>
        <end position="86"/>
    </location>
</feature>
<dbReference type="Gene3D" id="1.10.4190.10">
    <property type="entry name" value="Urease accessory protein UreF"/>
    <property type="match status" value="1"/>
</dbReference>
<evidence type="ECO:0000256" key="2">
    <source>
        <dbReference type="ARBA" id="ARBA00023186"/>
    </source>
</evidence>
<dbReference type="EMBL" id="JAGSOV010000059">
    <property type="protein sequence ID" value="MCO1658759.1"/>
    <property type="molecule type" value="Genomic_DNA"/>
</dbReference>
<sequence length="252" mass="25157">MTSVPMGLLLLADSRLPAGGHGHSGGIEALVDRGLLRSTDDLHAVLPARVRTTAAVPAGAAAAACALATPPSRRQESHHQDTRRPDGGFPDTGQGWRRWDAAGSVRMAPAAALRDASRAQGAALLRTAGAAWPSPALDALRALRRPHHALVLGAAAAAAGATPAQAAALAVHHLIGGACTAAVRLLGLDPLAVGALAARAGRQAEPVAAGAADAALAAVAADDPALLPTDGNPLADVLAELHHRSEATLFAS</sequence>
<dbReference type="Pfam" id="PF01730">
    <property type="entry name" value="UreF"/>
    <property type="match status" value="1"/>
</dbReference>
<keyword evidence="2" id="KW-0143">Chaperone</keyword>
<name>A0ABT1A7Q7_9PSEU</name>
<comment type="caution">
    <text evidence="4">The sequence shown here is derived from an EMBL/GenBank/DDBJ whole genome shotgun (WGS) entry which is preliminary data.</text>
</comment>
<evidence type="ECO:0000313" key="5">
    <source>
        <dbReference type="Proteomes" id="UP001165283"/>
    </source>
</evidence>
<feature type="region of interest" description="Disordered" evidence="3">
    <location>
        <begin position="67"/>
        <end position="95"/>
    </location>
</feature>